<accession>A0ABR4Q8P6</accession>
<gene>
    <name evidence="2" type="ORF">TcWFU_003560</name>
</gene>
<dbReference type="EMBL" id="JAKROA010000007">
    <property type="protein sequence ID" value="KAL5105743.1"/>
    <property type="molecule type" value="Genomic_DNA"/>
</dbReference>
<sequence>MVVAIPGDKYYCSRTNEASRIPKALLVGHLSATFVCSAPLSNHRLGGGGRKIFIFPLRNPYCSLRLLQAAKVESLWLLKGMATSTSMDRKNRSSHPSSGSPDP</sequence>
<evidence type="ECO:0000313" key="3">
    <source>
        <dbReference type="Proteomes" id="UP001651158"/>
    </source>
</evidence>
<name>A0ABR4Q8P6_9CEST</name>
<reference evidence="2 3" key="1">
    <citation type="journal article" date="2022" name="Front. Cell. Infect. Microbiol.">
        <title>The Genomes of Two Strains of Taenia crassiceps the Animal Model for the Study of Human Cysticercosis.</title>
        <authorList>
            <person name="Bobes R.J."/>
            <person name="Estrada K."/>
            <person name="Rios-Valencia D.G."/>
            <person name="Calderon-Gallegos A."/>
            <person name="de la Torre P."/>
            <person name="Carrero J.C."/>
            <person name="Sanchez-Flores A."/>
            <person name="Laclette J.P."/>
        </authorList>
    </citation>
    <scope>NUCLEOTIDE SEQUENCE [LARGE SCALE GENOMIC DNA]</scope>
    <source>
        <strain evidence="2">WFUcys</strain>
    </source>
</reference>
<comment type="caution">
    <text evidence="2">The sequence shown here is derived from an EMBL/GenBank/DDBJ whole genome shotgun (WGS) entry which is preliminary data.</text>
</comment>
<proteinExistence type="predicted"/>
<dbReference type="Proteomes" id="UP001651158">
    <property type="component" value="Unassembled WGS sequence"/>
</dbReference>
<keyword evidence="3" id="KW-1185">Reference proteome</keyword>
<protein>
    <submittedName>
        <fullName evidence="2">Uncharacterized protein</fullName>
    </submittedName>
</protein>
<evidence type="ECO:0000256" key="1">
    <source>
        <dbReference type="SAM" id="MobiDB-lite"/>
    </source>
</evidence>
<evidence type="ECO:0000313" key="2">
    <source>
        <dbReference type="EMBL" id="KAL5105743.1"/>
    </source>
</evidence>
<feature type="compositionally biased region" description="Polar residues" evidence="1">
    <location>
        <begin position="94"/>
        <end position="103"/>
    </location>
</feature>
<feature type="region of interest" description="Disordered" evidence="1">
    <location>
        <begin position="84"/>
        <end position="103"/>
    </location>
</feature>
<organism evidence="2 3">
    <name type="scientific">Taenia crassiceps</name>
    <dbReference type="NCBI Taxonomy" id="6207"/>
    <lineage>
        <taxon>Eukaryota</taxon>
        <taxon>Metazoa</taxon>
        <taxon>Spiralia</taxon>
        <taxon>Lophotrochozoa</taxon>
        <taxon>Platyhelminthes</taxon>
        <taxon>Cestoda</taxon>
        <taxon>Eucestoda</taxon>
        <taxon>Cyclophyllidea</taxon>
        <taxon>Taeniidae</taxon>
        <taxon>Taenia</taxon>
    </lineage>
</organism>